<name>A0A1I2DML0_9ACTN</name>
<dbReference type="InterPro" id="IPR050272">
    <property type="entry name" value="Isochorismatase-like_hydrls"/>
</dbReference>
<dbReference type="OrthoDB" id="9794942at2"/>
<dbReference type="AlphaFoldDB" id="A0A1I2DML0"/>
<sequence>MSAPRRALVVIDVQNDYFDGPLEIQYPPREDSLARIVSAMDVAAERGLPVVVVRHELPEGAPVFAAGSTGQGLHPDVEKRTTDACKQVTKNKASVFSGTDLASWITANEVDCLTLVGYMTNNCVIGTAAAAADLGIAVEVLSDATGAISIVNDAGSASAQQVHETLMALLNSNFAAVATTATWTGAVEQGAALPGSDLGTSAVQGRAAHGATQ</sequence>
<dbReference type="Pfam" id="PF00857">
    <property type="entry name" value="Isochorismatase"/>
    <property type="match status" value="1"/>
</dbReference>
<dbReference type="GO" id="GO:0016787">
    <property type="term" value="F:hydrolase activity"/>
    <property type="evidence" value="ECO:0007669"/>
    <property type="project" value="UniProtKB-KW"/>
</dbReference>
<dbReference type="PANTHER" id="PTHR43540:SF6">
    <property type="entry name" value="ISOCHORISMATASE-LIKE DOMAIN-CONTAINING PROTEIN"/>
    <property type="match status" value="1"/>
</dbReference>
<dbReference type="RefSeq" id="WP_092196600.1">
    <property type="nucleotide sequence ID" value="NZ_FOND01000006.1"/>
</dbReference>
<dbReference type="Proteomes" id="UP000198589">
    <property type="component" value="Unassembled WGS sequence"/>
</dbReference>
<feature type="domain" description="Isochorismatase-like" evidence="2">
    <location>
        <begin position="7"/>
        <end position="181"/>
    </location>
</feature>
<dbReference type="STRING" id="1798228.SAMN05216574_10649"/>
<gene>
    <name evidence="3" type="ORF">SAMN05216574_10649</name>
</gene>
<protein>
    <submittedName>
        <fullName evidence="3">Nicotinamidase-related amidase</fullName>
    </submittedName>
</protein>
<reference evidence="4" key="1">
    <citation type="submission" date="2016-10" db="EMBL/GenBank/DDBJ databases">
        <authorList>
            <person name="Varghese N."/>
            <person name="Submissions S."/>
        </authorList>
    </citation>
    <scope>NUCLEOTIDE SEQUENCE [LARGE SCALE GENOMIC DNA]</scope>
    <source>
        <strain evidence="4">DSM 46838</strain>
    </source>
</reference>
<evidence type="ECO:0000313" key="4">
    <source>
        <dbReference type="Proteomes" id="UP000198589"/>
    </source>
</evidence>
<dbReference type="InterPro" id="IPR036380">
    <property type="entry name" value="Isochorismatase-like_sf"/>
</dbReference>
<evidence type="ECO:0000259" key="2">
    <source>
        <dbReference type="Pfam" id="PF00857"/>
    </source>
</evidence>
<dbReference type="PANTHER" id="PTHR43540">
    <property type="entry name" value="PEROXYUREIDOACRYLATE/UREIDOACRYLATE AMIDOHYDROLASE-RELATED"/>
    <property type="match status" value="1"/>
</dbReference>
<evidence type="ECO:0000313" key="3">
    <source>
        <dbReference type="EMBL" id="SFE81697.1"/>
    </source>
</evidence>
<keyword evidence="1" id="KW-0378">Hydrolase</keyword>
<evidence type="ECO:0000256" key="1">
    <source>
        <dbReference type="ARBA" id="ARBA00022801"/>
    </source>
</evidence>
<dbReference type="Gene3D" id="3.40.50.850">
    <property type="entry name" value="Isochorismatase-like"/>
    <property type="match status" value="1"/>
</dbReference>
<dbReference type="EMBL" id="FOND01000006">
    <property type="protein sequence ID" value="SFE81697.1"/>
    <property type="molecule type" value="Genomic_DNA"/>
</dbReference>
<dbReference type="InterPro" id="IPR000868">
    <property type="entry name" value="Isochorismatase-like_dom"/>
</dbReference>
<dbReference type="SUPFAM" id="SSF52499">
    <property type="entry name" value="Isochorismatase-like hydrolases"/>
    <property type="match status" value="1"/>
</dbReference>
<organism evidence="3 4">
    <name type="scientific">Blastococcus tunisiensis</name>
    <dbReference type="NCBI Taxonomy" id="1798228"/>
    <lineage>
        <taxon>Bacteria</taxon>
        <taxon>Bacillati</taxon>
        <taxon>Actinomycetota</taxon>
        <taxon>Actinomycetes</taxon>
        <taxon>Geodermatophilales</taxon>
        <taxon>Geodermatophilaceae</taxon>
        <taxon>Blastococcus</taxon>
    </lineage>
</organism>
<keyword evidence="4" id="KW-1185">Reference proteome</keyword>
<accession>A0A1I2DML0</accession>
<proteinExistence type="predicted"/>